<evidence type="ECO:0000313" key="2">
    <source>
        <dbReference type="WBParaSite" id="ES5_v2.g29743.t1"/>
    </source>
</evidence>
<dbReference type="WBParaSite" id="ES5_v2.g29743.t1">
    <property type="protein sequence ID" value="ES5_v2.g29743.t1"/>
    <property type="gene ID" value="ES5_v2.g29743"/>
</dbReference>
<proteinExistence type="predicted"/>
<reference evidence="2" key="1">
    <citation type="submission" date="2022-11" db="UniProtKB">
        <authorList>
            <consortium name="WormBaseParasite"/>
        </authorList>
    </citation>
    <scope>IDENTIFICATION</scope>
</reference>
<organism evidence="1 2">
    <name type="scientific">Panagrolaimus sp. ES5</name>
    <dbReference type="NCBI Taxonomy" id="591445"/>
    <lineage>
        <taxon>Eukaryota</taxon>
        <taxon>Metazoa</taxon>
        <taxon>Ecdysozoa</taxon>
        <taxon>Nematoda</taxon>
        <taxon>Chromadorea</taxon>
        <taxon>Rhabditida</taxon>
        <taxon>Tylenchina</taxon>
        <taxon>Panagrolaimomorpha</taxon>
        <taxon>Panagrolaimoidea</taxon>
        <taxon>Panagrolaimidae</taxon>
        <taxon>Panagrolaimus</taxon>
    </lineage>
</organism>
<protein>
    <submittedName>
        <fullName evidence="2">Uncharacterized protein</fullName>
    </submittedName>
</protein>
<name>A0AC34GJD4_9BILA</name>
<sequence>IVKIGIWTAEGLAVDWIGKNVYWVDSLLDQIQVVNFEGTFTATVLKDDMHNLRALALDPAKGLMFWTDWQEANPRIERATMAGTDRKTLFRVLDVPSGGWPNGLVCDFSAERLYWIDAKSDSVHTMTYDGFDVRLVLRDAHNMAHPFAISVFENYIYWSDWRQTKIFRANKWNGTNVAIIEDTSNQPFDLKIVHSSRQPKAIKNPCLNNGECSHL</sequence>
<evidence type="ECO:0000313" key="1">
    <source>
        <dbReference type="Proteomes" id="UP000887579"/>
    </source>
</evidence>
<dbReference type="Proteomes" id="UP000887579">
    <property type="component" value="Unplaced"/>
</dbReference>
<accession>A0AC34GJD4</accession>